<dbReference type="InterPro" id="IPR050534">
    <property type="entry name" value="Coronavir_polyprotein_1ab"/>
</dbReference>
<dbReference type="Gene3D" id="3.40.50.300">
    <property type="entry name" value="P-loop containing nucleotide triphosphate hydrolases"/>
    <property type="match status" value="1"/>
</dbReference>
<evidence type="ECO:0000313" key="10">
    <source>
        <dbReference type="EMBL" id="OEH73928.1"/>
    </source>
</evidence>
<reference evidence="10 11" key="1">
    <citation type="journal article" date="2016" name="BMC Genomics">
        <title>Comparative genomics reveals Cyclospora cayetanensis possesses coccidia-like metabolism and invasion components but unique surface antigens.</title>
        <authorList>
            <person name="Liu S."/>
            <person name="Wang L."/>
            <person name="Zheng H."/>
            <person name="Xu Z."/>
            <person name="Roellig D.M."/>
            <person name="Li N."/>
            <person name="Frace M.A."/>
            <person name="Tang K."/>
            <person name="Arrowood M.J."/>
            <person name="Moss D.M."/>
            <person name="Zhang L."/>
            <person name="Feng Y."/>
            <person name="Xiao L."/>
        </authorList>
    </citation>
    <scope>NUCLEOTIDE SEQUENCE [LARGE SCALE GENOMIC DNA]</scope>
    <source>
        <strain evidence="10 11">CHN_HEN01</strain>
    </source>
</reference>
<keyword evidence="6" id="KW-0175">Coiled coil</keyword>
<dbReference type="EMBL" id="JROU02002205">
    <property type="protein sequence ID" value="OEH73928.1"/>
    <property type="molecule type" value="Genomic_DNA"/>
</dbReference>
<comment type="subcellular location">
    <subcellularLocation>
        <location evidence="2">Cytoplasm</location>
    </subcellularLocation>
    <subcellularLocation>
        <location evidence="1">Nucleus</location>
    </subcellularLocation>
</comment>
<gene>
    <name evidence="10" type="ORF">cyc_03529</name>
</gene>
<dbReference type="GO" id="GO:0005634">
    <property type="term" value="C:nucleus"/>
    <property type="evidence" value="ECO:0007669"/>
    <property type="project" value="UniProtKB-SubCell"/>
</dbReference>
<protein>
    <recommendedName>
        <fullName evidence="3">DNA helicase</fullName>
        <ecNumber evidence="3">3.6.4.12</ecNumber>
    </recommendedName>
</protein>
<dbReference type="AlphaFoldDB" id="A0A1D3CRV0"/>
<dbReference type="GO" id="GO:0043139">
    <property type="term" value="F:5'-3' DNA helicase activity"/>
    <property type="evidence" value="ECO:0007669"/>
    <property type="project" value="TreeGrafter"/>
</dbReference>
<evidence type="ECO:0000313" key="11">
    <source>
        <dbReference type="Proteomes" id="UP000095192"/>
    </source>
</evidence>
<dbReference type="Pfam" id="PF13086">
    <property type="entry name" value="AAA_11"/>
    <property type="match status" value="1"/>
</dbReference>
<evidence type="ECO:0000256" key="6">
    <source>
        <dbReference type="SAM" id="Coils"/>
    </source>
</evidence>
<dbReference type="Proteomes" id="UP000095192">
    <property type="component" value="Unassembled WGS sequence"/>
</dbReference>
<dbReference type="InParanoid" id="A0A1D3CRV0"/>
<dbReference type="InterPro" id="IPR041677">
    <property type="entry name" value="DNA2/NAM7_AAA_11"/>
</dbReference>
<evidence type="ECO:0000256" key="4">
    <source>
        <dbReference type="ARBA" id="ARBA00022490"/>
    </source>
</evidence>
<dbReference type="InterPro" id="IPR048761">
    <property type="entry name" value="SMUBP-2_HCS1_1B"/>
</dbReference>
<feature type="coiled-coil region" evidence="6">
    <location>
        <begin position="5"/>
        <end position="37"/>
    </location>
</feature>
<evidence type="ECO:0000256" key="1">
    <source>
        <dbReference type="ARBA" id="ARBA00004123"/>
    </source>
</evidence>
<sequence length="490" mass="53529">MDEAVEQFTELHESLLREEANAEKAELEELLQTLSLRELADVGVAVPRLVITDVSSGLYGRTVVTFTSKRSALQRLHGNGPTKPPAEQLQHRLSPGDIVGLFRYDRPITGSSSAIATGVVHKIHVAGVSVAFEEQDGETWVQEHHPSSGESLGLVYNLLLVSSEVTINRQRNALRTLREGAFESPARRIVAVCFGGAGPQFLQLQLAVSMSKGGISRPREMDAFASEAADRSATLRSWKDVELSSEELQKGCLWRGWFCDTLTESQRRAVFLGLMSQDVALIHGPPGTGKTTTVVEVLLQLVAAGFRVLACAPSNIAVDNMLERCYAVAKGLQDTQLLQQVKRCVRIGHPARIDEQLVGFCLDRQHLNSDSSGIIRGLKASLDESLRELSAMKRRTNQQQQDGGGGSAKREMRAEARRLMQDMKVLQRKSVMEALQSAPIVFATCAGAADASLQRLVKGRERTSGEPEQAGLPFDVVVIDEAAQVIFVEL</sequence>
<keyword evidence="4" id="KW-0963">Cytoplasm</keyword>
<dbReference type="GO" id="GO:0005737">
    <property type="term" value="C:cytoplasm"/>
    <property type="evidence" value="ECO:0007669"/>
    <property type="project" value="UniProtKB-SubCell"/>
</dbReference>
<keyword evidence="5" id="KW-0539">Nucleus</keyword>
<name>A0A1D3CRV0_9EIME</name>
<evidence type="ECO:0000259" key="8">
    <source>
        <dbReference type="Pfam" id="PF13086"/>
    </source>
</evidence>
<feature type="domain" description="DNA2/NAM7 helicase helicase" evidence="8">
    <location>
        <begin position="262"/>
        <end position="486"/>
    </location>
</feature>
<evidence type="ECO:0000256" key="5">
    <source>
        <dbReference type="ARBA" id="ARBA00023242"/>
    </source>
</evidence>
<feature type="region of interest" description="Disordered" evidence="7">
    <location>
        <begin position="393"/>
        <end position="412"/>
    </location>
</feature>
<keyword evidence="11" id="KW-1185">Reference proteome</keyword>
<dbReference type="InterPro" id="IPR027417">
    <property type="entry name" value="P-loop_NTPase"/>
</dbReference>
<dbReference type="Pfam" id="PF21138">
    <property type="entry name" value="SMUBP-2_HCS1_1B"/>
    <property type="match status" value="1"/>
</dbReference>
<evidence type="ECO:0000256" key="7">
    <source>
        <dbReference type="SAM" id="MobiDB-lite"/>
    </source>
</evidence>
<dbReference type="GO" id="GO:0003723">
    <property type="term" value="F:RNA binding"/>
    <property type="evidence" value="ECO:0007669"/>
    <property type="project" value="InterPro"/>
</dbReference>
<dbReference type="VEuPathDB" id="ToxoDB:LOC34620208"/>
<dbReference type="PANTHER" id="PTHR43788:SF8">
    <property type="entry name" value="DNA-BINDING PROTEIN SMUBP-2"/>
    <property type="match status" value="1"/>
</dbReference>
<dbReference type="PANTHER" id="PTHR43788">
    <property type="entry name" value="DNA2/NAM7 HELICASE FAMILY MEMBER"/>
    <property type="match status" value="1"/>
</dbReference>
<dbReference type="VEuPathDB" id="ToxoDB:cyc_03529"/>
<evidence type="ECO:0000259" key="9">
    <source>
        <dbReference type="Pfam" id="PF21138"/>
    </source>
</evidence>
<dbReference type="SUPFAM" id="SSF52540">
    <property type="entry name" value="P-loop containing nucleoside triphosphate hydrolases"/>
    <property type="match status" value="1"/>
</dbReference>
<accession>A0A1D3CRV0</accession>
<evidence type="ECO:0000256" key="3">
    <source>
        <dbReference type="ARBA" id="ARBA00012551"/>
    </source>
</evidence>
<dbReference type="EC" id="3.6.4.12" evidence="3"/>
<comment type="caution">
    <text evidence="10">The sequence shown here is derived from an EMBL/GenBank/DDBJ whole genome shotgun (WGS) entry which is preliminary data.</text>
</comment>
<feature type="domain" description="Helicase SMUBP-2/HCS1 1B" evidence="9">
    <location>
        <begin position="14"/>
        <end position="140"/>
    </location>
</feature>
<proteinExistence type="predicted"/>
<dbReference type="Gene3D" id="2.40.30.270">
    <property type="match status" value="1"/>
</dbReference>
<organism evidence="10 11">
    <name type="scientific">Cyclospora cayetanensis</name>
    <dbReference type="NCBI Taxonomy" id="88456"/>
    <lineage>
        <taxon>Eukaryota</taxon>
        <taxon>Sar</taxon>
        <taxon>Alveolata</taxon>
        <taxon>Apicomplexa</taxon>
        <taxon>Conoidasida</taxon>
        <taxon>Coccidia</taxon>
        <taxon>Eucoccidiorida</taxon>
        <taxon>Eimeriorina</taxon>
        <taxon>Eimeriidae</taxon>
        <taxon>Cyclospora</taxon>
    </lineage>
</organism>
<evidence type="ECO:0000256" key="2">
    <source>
        <dbReference type="ARBA" id="ARBA00004496"/>
    </source>
</evidence>